<dbReference type="AlphaFoldDB" id="K5W1K3"/>
<dbReference type="KEGG" id="pco:PHACADRAFT_30107"/>
<proteinExistence type="predicted"/>
<evidence type="ECO:0000313" key="2">
    <source>
        <dbReference type="Proteomes" id="UP000008370"/>
    </source>
</evidence>
<name>K5W1K3_PHACS</name>
<keyword evidence="2" id="KW-1185">Reference proteome</keyword>
<reference evidence="1 2" key="1">
    <citation type="journal article" date="2012" name="BMC Genomics">
        <title>Comparative genomics of the white-rot fungi, Phanerochaete carnosa and P. chrysosporium, to elucidate the genetic basis of the distinct wood types they colonize.</title>
        <authorList>
            <person name="Suzuki H."/>
            <person name="MacDonald J."/>
            <person name="Syed K."/>
            <person name="Salamov A."/>
            <person name="Hori C."/>
            <person name="Aerts A."/>
            <person name="Henrissat B."/>
            <person name="Wiebenga A."/>
            <person name="vanKuyk P.A."/>
            <person name="Barry K."/>
            <person name="Lindquist E."/>
            <person name="LaButti K."/>
            <person name="Lapidus A."/>
            <person name="Lucas S."/>
            <person name="Coutinho P."/>
            <person name="Gong Y."/>
            <person name="Samejima M."/>
            <person name="Mahadevan R."/>
            <person name="Abou-Zaid M."/>
            <person name="de Vries R.P."/>
            <person name="Igarashi K."/>
            <person name="Yadav J.S."/>
            <person name="Grigoriev I.V."/>
            <person name="Master E.R."/>
        </authorList>
    </citation>
    <scope>NUCLEOTIDE SEQUENCE [LARGE SCALE GENOMIC DNA]</scope>
    <source>
        <strain evidence="1 2">HHB-10118-sp</strain>
    </source>
</reference>
<dbReference type="GeneID" id="18919617"/>
<organism evidence="1 2">
    <name type="scientific">Phanerochaete carnosa (strain HHB-10118-sp)</name>
    <name type="common">White-rot fungus</name>
    <name type="synonym">Peniophora carnosa</name>
    <dbReference type="NCBI Taxonomy" id="650164"/>
    <lineage>
        <taxon>Eukaryota</taxon>
        <taxon>Fungi</taxon>
        <taxon>Dikarya</taxon>
        <taxon>Basidiomycota</taxon>
        <taxon>Agaricomycotina</taxon>
        <taxon>Agaricomycetes</taxon>
        <taxon>Polyporales</taxon>
        <taxon>Phanerochaetaceae</taxon>
        <taxon>Phanerochaete</taxon>
    </lineage>
</organism>
<dbReference type="OrthoDB" id="10506328at2759"/>
<dbReference type="SUPFAM" id="SSF52047">
    <property type="entry name" value="RNI-like"/>
    <property type="match status" value="1"/>
</dbReference>
<accession>K5W1K3</accession>
<evidence type="ECO:0008006" key="3">
    <source>
        <dbReference type="Google" id="ProtNLM"/>
    </source>
</evidence>
<dbReference type="InParanoid" id="K5W1K3"/>
<dbReference type="EMBL" id="JH930474">
    <property type="protein sequence ID" value="EKM52990.1"/>
    <property type="molecule type" value="Genomic_DNA"/>
</dbReference>
<dbReference type="HOGENOM" id="CLU_546416_0_0_1"/>
<dbReference type="RefSeq" id="XP_007397604.1">
    <property type="nucleotide sequence ID" value="XM_007397542.1"/>
</dbReference>
<evidence type="ECO:0000313" key="1">
    <source>
        <dbReference type="EMBL" id="EKM52990.1"/>
    </source>
</evidence>
<dbReference type="Proteomes" id="UP000008370">
    <property type="component" value="Unassembled WGS sequence"/>
</dbReference>
<protein>
    <recommendedName>
        <fullName evidence="3">F-box domain-containing protein</fullName>
    </recommendedName>
</protein>
<gene>
    <name evidence="1" type="ORF">PHACADRAFT_30107</name>
</gene>
<sequence>MPCETLSRRLATVVPDDQRPEIAFDSEERGGEKIPPIPLEIIDDIVNYLHPDNQSAVQSTGAGWRTLCADASQGQDQLKPVQRKHALLACSAVCRAWNSVVRPHLFRDVTFVVRAPHRKKGQEAYKTFADYDHFLRSSPAAAAAAVHKLRLGFPNRYKFGATSGQQLHLHALSLFLSHMPALETLHLRNVQFARLSTPLTGTTAGPFMRFSLKELQIEYNEDDMPSPNTAVMDDTEAVMLSGIFAKAETLHLTGLSVRRDDPPLFLGDPGPEKLVVERLVVQHAYSGPELFSALRSAGSLDRLRSLEVRMVAELDEEQDMLKKVAFAALVAPSLEHLTVTLHRHETACGRNVLDITSFTSLRTVSLGFTVPKHPIRYQHVLRHVLRSFPLPQLSREQHPHLEELRLCINFDLSGFVFAGLPEASERRRQLAPRENLSLVSEQQKSLDEIDQRLVDTVERCGLRGVIVEYEARSDVDVRPLIHETFPRLRQLSLLDLRVR</sequence>